<keyword evidence="2" id="KW-0677">Repeat</keyword>
<dbReference type="RefSeq" id="XP_068348929.1">
    <property type="nucleotide sequence ID" value="XM_068511822.1"/>
</dbReference>
<dbReference type="AlphaFoldDB" id="A0A1J4J9G7"/>
<keyword evidence="3" id="KW-0175">Coiled coil</keyword>
<dbReference type="GeneID" id="94846526"/>
<dbReference type="OrthoDB" id="10251809at2759"/>
<reference evidence="4" key="1">
    <citation type="submission" date="2016-10" db="EMBL/GenBank/DDBJ databases">
        <authorList>
            <person name="Benchimol M."/>
            <person name="Almeida L.G."/>
            <person name="Vasconcelos A.T."/>
            <person name="Perreira-Neves A."/>
            <person name="Rosa I.A."/>
            <person name="Tasca T."/>
            <person name="Bogo M.R."/>
            <person name="de Souza W."/>
        </authorList>
    </citation>
    <scope>NUCLEOTIDE SEQUENCE [LARGE SCALE GENOMIC DNA]</scope>
    <source>
        <strain evidence="4">K</strain>
    </source>
</reference>
<comment type="caution">
    <text evidence="4">The sequence shown here is derived from an EMBL/GenBank/DDBJ whole genome shotgun (WGS) entry which is preliminary data.</text>
</comment>
<dbReference type="PANTHER" id="PTHR46647:SF1">
    <property type="entry name" value="RAB9 EFFECTOR PROTEIN WITH KELCH MOTIFS"/>
    <property type="match status" value="1"/>
</dbReference>
<accession>A0A1J4J9G7</accession>
<dbReference type="InterPro" id="IPR052124">
    <property type="entry name" value="Rab9_kelch_effector"/>
</dbReference>
<protein>
    <recommendedName>
        <fullName evidence="6">Kelch motif family protein</fullName>
    </recommendedName>
</protein>
<evidence type="ECO:0000256" key="3">
    <source>
        <dbReference type="SAM" id="Coils"/>
    </source>
</evidence>
<dbReference type="Gene3D" id="2.120.10.80">
    <property type="entry name" value="Kelch-type beta propeller"/>
    <property type="match status" value="2"/>
</dbReference>
<keyword evidence="1" id="KW-0880">Kelch repeat</keyword>
<feature type="coiled-coil region" evidence="3">
    <location>
        <begin position="459"/>
        <end position="535"/>
    </location>
</feature>
<evidence type="ECO:0000256" key="1">
    <source>
        <dbReference type="ARBA" id="ARBA00022441"/>
    </source>
</evidence>
<proteinExistence type="predicted"/>
<dbReference type="VEuPathDB" id="TrichDB:TRFO_38069"/>
<evidence type="ECO:0000256" key="2">
    <source>
        <dbReference type="ARBA" id="ARBA00022737"/>
    </source>
</evidence>
<dbReference type="SUPFAM" id="SSF117281">
    <property type="entry name" value="Kelch motif"/>
    <property type="match status" value="1"/>
</dbReference>
<dbReference type="InterPro" id="IPR015915">
    <property type="entry name" value="Kelch-typ_b-propeller"/>
</dbReference>
<evidence type="ECO:0000313" key="5">
    <source>
        <dbReference type="Proteomes" id="UP000179807"/>
    </source>
</evidence>
<dbReference type="PANTHER" id="PTHR46647">
    <property type="entry name" value="RAB9 EFFECTOR PROTEIN WITH KELCH MOTIFS"/>
    <property type="match status" value="1"/>
</dbReference>
<sequence length="625" mass="72134">MSTNNYIEIQIGVESFIYQISESDKGTLGVSLGKIGYPLSPVAVTGPSPSNRSKFSLSLLNNSSFLLIGGDGPGINTTELWAFDIKSSQWAQLKTSQDPIKRRSGHCAASSGNIVYIFGGSNGLNISTDLIVFTINGDTYTYKEIESQSDWPCPRILHTMIPMKNTIWLFGGQSDNGTALNDLWELDYSLFPQSPSWHAVELRRAPPGRYNHVSWTANDCFYIAGGMGSDDLHYQEVWKFENQWEQTYIINTKLPLFACSKGLFEVSDSFIEVQLSPPFAALDNLFERLKFKQSELTTKIRNQTEREYIQNETSRRLKRFENIIDQNKTNEYQEILNYFSDEEQIKLNAHINLRRNQLSEIVARIINDYPNFLQKPSNNPQAEELAVQLSLKLQQCEATLQKAKEERNTEIQLYKQQLQFLNAKQDVSSIIDTANFNSFLQYSSMLPPESKEAALENYYRIQLREYQRLRQQTQEVQQKFKKTSESQSVRSDTVSRLSDELTKKFKNVTKTEDELNLWKQRLEEANTDLEKVRNFLMAINGYKNNKPVFESNIQKMENNMLVHKNMIKRELDDICVRKKAYIDEFLKTINVIIDAIKTKNYDPQGAIDINYPKLQKLRDEIINSK</sequence>
<name>A0A1J4J9G7_9EUKA</name>
<evidence type="ECO:0000313" key="4">
    <source>
        <dbReference type="EMBL" id="OHS95792.1"/>
    </source>
</evidence>
<feature type="coiled-coil region" evidence="3">
    <location>
        <begin position="386"/>
        <end position="424"/>
    </location>
</feature>
<gene>
    <name evidence="4" type="ORF">TRFO_38069</name>
</gene>
<evidence type="ECO:0008006" key="6">
    <source>
        <dbReference type="Google" id="ProtNLM"/>
    </source>
</evidence>
<dbReference type="Pfam" id="PF24681">
    <property type="entry name" value="Kelch_KLHDC2_KLHL20_DRC7"/>
    <property type="match status" value="1"/>
</dbReference>
<dbReference type="Proteomes" id="UP000179807">
    <property type="component" value="Unassembled WGS sequence"/>
</dbReference>
<keyword evidence="5" id="KW-1185">Reference proteome</keyword>
<dbReference type="EMBL" id="MLAK01001221">
    <property type="protein sequence ID" value="OHS95792.1"/>
    <property type="molecule type" value="Genomic_DNA"/>
</dbReference>
<organism evidence="4 5">
    <name type="scientific">Tritrichomonas foetus</name>
    <dbReference type="NCBI Taxonomy" id="1144522"/>
    <lineage>
        <taxon>Eukaryota</taxon>
        <taxon>Metamonada</taxon>
        <taxon>Parabasalia</taxon>
        <taxon>Tritrichomonadida</taxon>
        <taxon>Tritrichomonadidae</taxon>
        <taxon>Tritrichomonas</taxon>
    </lineage>
</organism>